<evidence type="ECO:0000313" key="2">
    <source>
        <dbReference type="Proteomes" id="UP000299102"/>
    </source>
</evidence>
<sequence length="147" mass="16208">MIKTEIEPLSQRLEKSRTESRALAKIGTDIDIGIKIDSIDARAQPDQYPCATAHHHVVRHRYTFIYNKEFRLANGAISRHVAAPRAAGRGILRTRSIKVAAEAFIYQGASDSRAGADIRLPRENMTCISDYLPTDQRDNATSGSGTG</sequence>
<evidence type="ECO:0000313" key="1">
    <source>
        <dbReference type="EMBL" id="GBP94263.1"/>
    </source>
</evidence>
<dbReference type="Proteomes" id="UP000299102">
    <property type="component" value="Unassembled WGS sequence"/>
</dbReference>
<protein>
    <submittedName>
        <fullName evidence="1">Uncharacterized protein</fullName>
    </submittedName>
</protein>
<gene>
    <name evidence="1" type="ORF">EVAR_69348_1</name>
</gene>
<reference evidence="1 2" key="1">
    <citation type="journal article" date="2019" name="Commun. Biol.">
        <title>The bagworm genome reveals a unique fibroin gene that provides high tensile strength.</title>
        <authorList>
            <person name="Kono N."/>
            <person name="Nakamura H."/>
            <person name="Ohtoshi R."/>
            <person name="Tomita M."/>
            <person name="Numata K."/>
            <person name="Arakawa K."/>
        </authorList>
    </citation>
    <scope>NUCLEOTIDE SEQUENCE [LARGE SCALE GENOMIC DNA]</scope>
</reference>
<comment type="caution">
    <text evidence="1">The sequence shown here is derived from an EMBL/GenBank/DDBJ whole genome shotgun (WGS) entry which is preliminary data.</text>
</comment>
<keyword evidence="2" id="KW-1185">Reference proteome</keyword>
<proteinExistence type="predicted"/>
<accession>A0A4C2A4T1</accession>
<dbReference type="AlphaFoldDB" id="A0A4C2A4T1"/>
<dbReference type="EMBL" id="BGZK01002482">
    <property type="protein sequence ID" value="GBP94263.1"/>
    <property type="molecule type" value="Genomic_DNA"/>
</dbReference>
<organism evidence="1 2">
    <name type="scientific">Eumeta variegata</name>
    <name type="common">Bagworm moth</name>
    <name type="synonym">Eumeta japonica</name>
    <dbReference type="NCBI Taxonomy" id="151549"/>
    <lineage>
        <taxon>Eukaryota</taxon>
        <taxon>Metazoa</taxon>
        <taxon>Ecdysozoa</taxon>
        <taxon>Arthropoda</taxon>
        <taxon>Hexapoda</taxon>
        <taxon>Insecta</taxon>
        <taxon>Pterygota</taxon>
        <taxon>Neoptera</taxon>
        <taxon>Endopterygota</taxon>
        <taxon>Lepidoptera</taxon>
        <taxon>Glossata</taxon>
        <taxon>Ditrysia</taxon>
        <taxon>Tineoidea</taxon>
        <taxon>Psychidae</taxon>
        <taxon>Oiketicinae</taxon>
        <taxon>Eumeta</taxon>
    </lineage>
</organism>
<name>A0A4C2A4T1_EUMVA</name>